<sequence length="60" mass="6457">MRRGGGAHVPQARARPRSARAHRRRRGAEDVASGTLGVGARPHVATHREARHAIAEVTFA</sequence>
<comment type="caution">
    <text evidence="2">The sequence shown here is derived from an EMBL/GenBank/DDBJ whole genome shotgun (WGS) entry which is preliminary data.</text>
</comment>
<name>L1L0Z7_9ACTN</name>
<evidence type="ECO:0000313" key="2">
    <source>
        <dbReference type="EMBL" id="EKX66582.1"/>
    </source>
</evidence>
<keyword evidence="3" id="KW-1185">Reference proteome</keyword>
<dbReference type="EMBL" id="AEJC01000209">
    <property type="protein sequence ID" value="EKX66582.1"/>
    <property type="molecule type" value="Genomic_DNA"/>
</dbReference>
<reference evidence="2 3" key="1">
    <citation type="submission" date="2012-11" db="EMBL/GenBank/DDBJ databases">
        <authorList>
            <person name="Huguet-Tapia J.C."/>
            <person name="Durkin A.S."/>
            <person name="Pettis G.S."/>
            <person name="Badger J.H."/>
        </authorList>
    </citation>
    <scope>NUCLEOTIDE SEQUENCE [LARGE SCALE GENOMIC DNA]</scope>
    <source>
        <strain evidence="2 3">91-03</strain>
    </source>
</reference>
<proteinExistence type="predicted"/>
<feature type="compositionally biased region" description="Basic residues" evidence="1">
    <location>
        <begin position="14"/>
        <end position="26"/>
    </location>
</feature>
<dbReference type="Proteomes" id="UP000010411">
    <property type="component" value="Unassembled WGS sequence"/>
</dbReference>
<evidence type="ECO:0000313" key="3">
    <source>
        <dbReference type="Proteomes" id="UP000010411"/>
    </source>
</evidence>
<feature type="region of interest" description="Disordered" evidence="1">
    <location>
        <begin position="1"/>
        <end position="40"/>
    </location>
</feature>
<dbReference type="AlphaFoldDB" id="L1L0Z7"/>
<gene>
    <name evidence="2" type="ORF">STRIP9103_08835</name>
</gene>
<evidence type="ECO:0000256" key="1">
    <source>
        <dbReference type="SAM" id="MobiDB-lite"/>
    </source>
</evidence>
<organism evidence="2 3">
    <name type="scientific">Streptomyces ipomoeae 91-03</name>
    <dbReference type="NCBI Taxonomy" id="698759"/>
    <lineage>
        <taxon>Bacteria</taxon>
        <taxon>Bacillati</taxon>
        <taxon>Actinomycetota</taxon>
        <taxon>Actinomycetes</taxon>
        <taxon>Kitasatosporales</taxon>
        <taxon>Streptomycetaceae</taxon>
        <taxon>Streptomyces</taxon>
    </lineage>
</organism>
<protein>
    <submittedName>
        <fullName evidence="2">Uncharacterized protein</fullName>
    </submittedName>
</protein>
<accession>L1L0Z7</accession>